<dbReference type="EMBL" id="MN990733">
    <property type="protein sequence ID" value="QIM09918.1"/>
    <property type="molecule type" value="Genomic_DNA"/>
</dbReference>
<name>A0A6G8F182_9BACT</name>
<dbReference type="GO" id="GO:0005524">
    <property type="term" value="F:ATP binding"/>
    <property type="evidence" value="ECO:0007669"/>
    <property type="project" value="UniProtKB-KW"/>
</dbReference>
<dbReference type="FunFam" id="3.30.300.30:FF:000005">
    <property type="entry name" value="Acyl-coenzyme A synthetase ACSM5, mitochondrial"/>
    <property type="match status" value="1"/>
</dbReference>
<dbReference type="PANTHER" id="PTHR43605:SF10">
    <property type="entry name" value="ACYL-COA SYNTHETASE MEDIUM CHAIN FAMILY MEMBER 3"/>
    <property type="match status" value="1"/>
</dbReference>
<dbReference type="SUPFAM" id="SSF56801">
    <property type="entry name" value="Acetyl-CoA synthetase-like"/>
    <property type="match status" value="1"/>
</dbReference>
<feature type="domain" description="AMP-dependent synthetase/ligase" evidence="5">
    <location>
        <begin position="38"/>
        <end position="409"/>
    </location>
</feature>
<dbReference type="GO" id="GO:0015645">
    <property type="term" value="F:fatty acid ligase activity"/>
    <property type="evidence" value="ECO:0007669"/>
    <property type="project" value="TreeGrafter"/>
</dbReference>
<dbReference type="Pfam" id="PF13193">
    <property type="entry name" value="AMP-binding_C"/>
    <property type="match status" value="1"/>
</dbReference>
<evidence type="ECO:0000313" key="7">
    <source>
        <dbReference type="EMBL" id="QIM09918.1"/>
    </source>
</evidence>
<sequence length="552" mass="63412">MIGNYLQKEQFSSYEDFLQNFKVEVPDDFNFGYDVIDAYAEKMPEKEAIMWVNDRGEKKHVTYRAFKNTTDRCAAFLQGIGVEKGDRVMLILKRRIEWWYTMVALHKIGAVAIPATHMLTDKDILYRCHMASISCIVACGDPLVLNHVQKARRFSPTLRHCISIGPTVPNGWFDYWRGIEEADTFVMLKRNKVTDNFLLYFTSGTTGEPKMVMHDFSYPLAHIVTAKYWHNIHEGSLHLTLADTGWGKAVWGKFYGQMLAGGTVFVYDYEGHFSPANLLKVLQDYHVTSFCAPPTIYRFLIREDISAYNLSALEWCTTAGEALNPSVFDEWKKKTGITIYESYGQTETTLVVGTYPWVKPKPGSMGVRSPQFDIDVVDEHGNRVKPMEHGELVIRVGDRKPLGLFKCYYRNDEMTEKRIQNGLYFTGDIVYYDEEKYLWYVSRADDVIKTSGYRVGPFEVESALMNHPAVVECAITAVPDDIRGQIIKASIVLAEEYRAKAGDTLKKELQDHVKRETAPYKYPRIVEFVDELPKTISGKIRRVEIRENDIKQ</sequence>
<dbReference type="Gene3D" id="3.30.300.30">
    <property type="match status" value="1"/>
</dbReference>
<keyword evidence="4" id="KW-0067">ATP-binding</keyword>
<dbReference type="Pfam" id="PF00501">
    <property type="entry name" value="AMP-binding"/>
    <property type="match status" value="1"/>
</dbReference>
<evidence type="ECO:0000256" key="1">
    <source>
        <dbReference type="ARBA" id="ARBA00006432"/>
    </source>
</evidence>
<dbReference type="GO" id="GO:0006637">
    <property type="term" value="P:acyl-CoA metabolic process"/>
    <property type="evidence" value="ECO:0007669"/>
    <property type="project" value="TreeGrafter"/>
</dbReference>
<evidence type="ECO:0000259" key="5">
    <source>
        <dbReference type="Pfam" id="PF00501"/>
    </source>
</evidence>
<accession>A0A6G8F182</accession>
<dbReference type="InterPro" id="IPR000873">
    <property type="entry name" value="AMP-dep_synth/lig_dom"/>
</dbReference>
<protein>
    <submittedName>
        <fullName evidence="7">Acetyl-CoA synthetase</fullName>
    </submittedName>
</protein>
<dbReference type="InterPro" id="IPR020845">
    <property type="entry name" value="AMP-binding_CS"/>
</dbReference>
<evidence type="ECO:0000256" key="2">
    <source>
        <dbReference type="ARBA" id="ARBA00022598"/>
    </source>
</evidence>
<keyword evidence="2" id="KW-0436">Ligase</keyword>
<gene>
    <name evidence="7" type="ORF">Prevot485_0170</name>
</gene>
<dbReference type="InterPro" id="IPR051087">
    <property type="entry name" value="Mitochondrial_ACSM"/>
</dbReference>
<evidence type="ECO:0000259" key="6">
    <source>
        <dbReference type="Pfam" id="PF13193"/>
    </source>
</evidence>
<comment type="similarity">
    <text evidence="1">Belongs to the ATP-dependent AMP-binding enzyme family.</text>
</comment>
<keyword evidence="3" id="KW-0547">Nucleotide-binding</keyword>
<dbReference type="InterPro" id="IPR025110">
    <property type="entry name" value="AMP-bd_C"/>
</dbReference>
<dbReference type="PROSITE" id="PS00455">
    <property type="entry name" value="AMP_BINDING"/>
    <property type="match status" value="1"/>
</dbReference>
<evidence type="ECO:0000256" key="3">
    <source>
        <dbReference type="ARBA" id="ARBA00022741"/>
    </source>
</evidence>
<dbReference type="InterPro" id="IPR045851">
    <property type="entry name" value="AMP-bd_C_sf"/>
</dbReference>
<dbReference type="GO" id="GO:0016405">
    <property type="term" value="F:CoA-ligase activity"/>
    <property type="evidence" value="ECO:0007669"/>
    <property type="project" value="UniProtKB-ARBA"/>
</dbReference>
<dbReference type="Gene3D" id="3.40.50.12780">
    <property type="entry name" value="N-terminal domain of ligase-like"/>
    <property type="match status" value="1"/>
</dbReference>
<evidence type="ECO:0000256" key="4">
    <source>
        <dbReference type="ARBA" id="ARBA00022840"/>
    </source>
</evidence>
<dbReference type="GO" id="GO:0004321">
    <property type="term" value="F:fatty-acyl-CoA synthase activity"/>
    <property type="evidence" value="ECO:0007669"/>
    <property type="project" value="TreeGrafter"/>
</dbReference>
<dbReference type="InterPro" id="IPR042099">
    <property type="entry name" value="ANL_N_sf"/>
</dbReference>
<proteinExistence type="inferred from homology"/>
<dbReference type="PANTHER" id="PTHR43605">
    <property type="entry name" value="ACYL-COENZYME A SYNTHETASE"/>
    <property type="match status" value="1"/>
</dbReference>
<dbReference type="GO" id="GO:0006633">
    <property type="term" value="P:fatty acid biosynthetic process"/>
    <property type="evidence" value="ECO:0007669"/>
    <property type="project" value="TreeGrafter"/>
</dbReference>
<dbReference type="AlphaFoldDB" id="A0A6G8F182"/>
<feature type="domain" description="AMP-binding enzyme C-terminal" evidence="6">
    <location>
        <begin position="459"/>
        <end position="539"/>
    </location>
</feature>
<organism evidence="7">
    <name type="scientific">uncultured Prevotella sp</name>
    <dbReference type="NCBI Taxonomy" id="159272"/>
    <lineage>
        <taxon>Bacteria</taxon>
        <taxon>Pseudomonadati</taxon>
        <taxon>Bacteroidota</taxon>
        <taxon>Bacteroidia</taxon>
        <taxon>Bacteroidales</taxon>
        <taxon>Prevotellaceae</taxon>
        <taxon>Prevotella</taxon>
        <taxon>environmental samples</taxon>
    </lineage>
</organism>
<reference evidence="7" key="1">
    <citation type="journal article" date="2020" name="J. ISSAAS">
        <title>Lactobacilli and other gastrointestinal microbiota of Peromyscus leucopus, reservoir host for agents of Lyme disease and other zoonoses in North America.</title>
        <authorList>
            <person name="Milovic A."/>
            <person name="Bassam K."/>
            <person name="Shao H."/>
            <person name="Chatzistamou I."/>
            <person name="Tufts D.M."/>
            <person name="Diuk-Wasser M."/>
            <person name="Barbour A.G."/>
        </authorList>
    </citation>
    <scope>NUCLEOTIDE SEQUENCE</scope>
    <source>
        <strain evidence="7">LL70</strain>
    </source>
</reference>